<proteinExistence type="predicted"/>
<dbReference type="SUPFAM" id="SSF55486">
    <property type="entry name" value="Metalloproteases ('zincins'), catalytic domain"/>
    <property type="match status" value="1"/>
</dbReference>
<dbReference type="Gene3D" id="1.10.390.10">
    <property type="entry name" value="Neutral Protease Domain 2"/>
    <property type="match status" value="1"/>
</dbReference>
<accession>A0A084IKG1</accession>
<protein>
    <submittedName>
        <fullName evidence="2">Peptidase M61</fullName>
    </submittedName>
</protein>
<dbReference type="RefSeq" id="WP_037338109.1">
    <property type="nucleotide sequence ID" value="NZ_APNK01000016.1"/>
</dbReference>
<dbReference type="EMBL" id="APNK01000016">
    <property type="protein sequence ID" value="KEZ77195.1"/>
    <property type="molecule type" value="Genomic_DNA"/>
</dbReference>
<sequence>MSTLHYTVTPVDPAAHRFRVELRLDAAGHDPLTLHLPTWIPGSYLVRDFARHLLSIEAVDEATGQVIPMQALDRSSWQLGDVAERVCVTCEFYARDASVRAAFLDDMRGFFNFTSLALRPAGRDKAEVRVDLVAPQSVAGWSLVTTLAAVDVDERGFGEYRADDYWDLIDQPVAMGEAIETVPYRVRGIEHAFVLLGAHDADTRQLAIDLAAICNAQADVFDELPATRYLFLAQVADSGFGGLEHRESSVLQVPRNALPSAARVASTGKRDASYEDLLGLASHEYFHLWNVKRIRPAAVAESDLTGEAYFRDLWAYEGVTSYYDDLGLVRAGVINEQGYLDRLAKLATRIERTPGRHLQSLAQSSFDAWLKFYKPDENTPNAVVSYYGKGAQLALGLDLKLRLETEGRVSLDTVMQAAWQRYGRTETPVPENALAELAAEVSGLDLAEFFDFHLETTADAPWADYLGDFGIRALAEPASDDASIVRGRMGLILSDGAGPARVTHVLDDGPAQAAGITAGDRMIAFDGIEVGRELARQLARYPAGASLRVHLFRGDQLLVREMRLAGDAAPEWHLSIDTTADEAAHARRAAWLHRERGDH</sequence>
<dbReference type="STRING" id="1304275.C41B8_11418"/>
<dbReference type="Proteomes" id="UP000028302">
    <property type="component" value="Unassembled WGS sequence"/>
</dbReference>
<comment type="caution">
    <text evidence="2">The sequence shown here is derived from an EMBL/GenBank/DDBJ whole genome shotgun (WGS) entry which is preliminary data.</text>
</comment>
<dbReference type="InterPro" id="IPR007963">
    <property type="entry name" value="Peptidase_M61_catalytic"/>
</dbReference>
<evidence type="ECO:0000313" key="2">
    <source>
        <dbReference type="EMBL" id="KEZ77195.1"/>
    </source>
</evidence>
<reference evidence="2 3" key="1">
    <citation type="submission" date="2013-03" db="EMBL/GenBank/DDBJ databases">
        <title>Salinisphaera hydrothermalis C41B8 Genome Sequencing.</title>
        <authorList>
            <person name="Li C."/>
            <person name="Lai Q."/>
            <person name="Shao Z."/>
        </authorList>
    </citation>
    <scope>NUCLEOTIDE SEQUENCE [LARGE SCALE GENOMIC DNA]</scope>
    <source>
        <strain evidence="2 3">C41B8</strain>
    </source>
</reference>
<dbReference type="SMART" id="SM00228">
    <property type="entry name" value="PDZ"/>
    <property type="match status" value="1"/>
</dbReference>
<gene>
    <name evidence="2" type="ORF">C41B8_11418</name>
</gene>
<dbReference type="SUPFAM" id="SSF50156">
    <property type="entry name" value="PDZ domain-like"/>
    <property type="match status" value="1"/>
</dbReference>
<dbReference type="OrthoDB" id="9778516at2"/>
<evidence type="ECO:0000313" key="3">
    <source>
        <dbReference type="Proteomes" id="UP000028302"/>
    </source>
</evidence>
<dbReference type="Gene3D" id="2.30.42.10">
    <property type="match status" value="1"/>
</dbReference>
<evidence type="ECO:0000259" key="1">
    <source>
        <dbReference type="PROSITE" id="PS50106"/>
    </source>
</evidence>
<dbReference type="PIRSF" id="PIRSF016493">
    <property type="entry name" value="Glycyl_aminpptds"/>
    <property type="match status" value="1"/>
</dbReference>
<dbReference type="Pfam" id="PF05299">
    <property type="entry name" value="Peptidase_M61"/>
    <property type="match status" value="1"/>
</dbReference>
<dbReference type="InterPro" id="IPR027268">
    <property type="entry name" value="Peptidase_M4/M1_CTD_sf"/>
</dbReference>
<dbReference type="Gene3D" id="2.60.40.3650">
    <property type="match status" value="1"/>
</dbReference>
<keyword evidence="3" id="KW-1185">Reference proteome</keyword>
<dbReference type="InterPro" id="IPR001478">
    <property type="entry name" value="PDZ"/>
</dbReference>
<name>A0A084IKG1_SALHC</name>
<feature type="domain" description="PDZ" evidence="1">
    <location>
        <begin position="486"/>
        <end position="530"/>
    </location>
</feature>
<dbReference type="InterPro" id="IPR036034">
    <property type="entry name" value="PDZ_sf"/>
</dbReference>
<dbReference type="InterPro" id="IPR024191">
    <property type="entry name" value="Peptidase_M61"/>
</dbReference>
<dbReference type="eggNOG" id="COG3975">
    <property type="taxonomic scope" value="Bacteria"/>
</dbReference>
<dbReference type="PROSITE" id="PS50106">
    <property type="entry name" value="PDZ"/>
    <property type="match status" value="1"/>
</dbReference>
<dbReference type="PATRIC" id="fig|1304275.5.peg.2328"/>
<dbReference type="InterPro" id="IPR040756">
    <property type="entry name" value="Peptidase_M61_N"/>
</dbReference>
<organism evidence="2 3">
    <name type="scientific">Salinisphaera hydrothermalis (strain C41B8)</name>
    <dbReference type="NCBI Taxonomy" id="1304275"/>
    <lineage>
        <taxon>Bacteria</taxon>
        <taxon>Pseudomonadati</taxon>
        <taxon>Pseudomonadota</taxon>
        <taxon>Gammaproteobacteria</taxon>
        <taxon>Salinisphaerales</taxon>
        <taxon>Salinisphaeraceae</taxon>
        <taxon>Salinisphaera</taxon>
    </lineage>
</organism>
<dbReference type="Pfam" id="PF17899">
    <property type="entry name" value="Peptidase_M61_N"/>
    <property type="match status" value="1"/>
</dbReference>
<dbReference type="AlphaFoldDB" id="A0A084IKG1"/>